<reference evidence="1 2" key="1">
    <citation type="submission" date="2018-06" db="EMBL/GenBank/DDBJ databases">
        <authorList>
            <person name="Strepis N."/>
        </authorList>
    </citation>
    <scope>NUCLEOTIDE SEQUENCE [LARGE SCALE GENOMIC DNA]</scope>
    <source>
        <strain evidence="1">LUCI</strain>
    </source>
</reference>
<dbReference type="RefSeq" id="WP_122627856.1">
    <property type="nucleotide sequence ID" value="NZ_UPPP01000069.1"/>
</dbReference>
<keyword evidence="2" id="KW-1185">Reference proteome</keyword>
<accession>A0A498R2P8</accession>
<evidence type="ECO:0000313" key="2">
    <source>
        <dbReference type="Proteomes" id="UP000277811"/>
    </source>
</evidence>
<dbReference type="AlphaFoldDB" id="A0A498R2P8"/>
<dbReference type="Proteomes" id="UP000277811">
    <property type="component" value="Unassembled WGS sequence"/>
</dbReference>
<evidence type="ECO:0000313" key="1">
    <source>
        <dbReference type="EMBL" id="VBB06906.1"/>
    </source>
</evidence>
<proteinExistence type="predicted"/>
<name>A0A498R2P8_9FIRM</name>
<dbReference type="EMBL" id="UPPP01000069">
    <property type="protein sequence ID" value="VBB06906.1"/>
    <property type="molecule type" value="Genomic_DNA"/>
</dbReference>
<sequence>MPKTVALSRHTYSLSRHLRDAGYQVIDDDHLPAAGRHPDVYLYSGHHPDLNADMTAGETADISLGSTGEDNTDYPAAISLNITGLKPAEVVSRLNHIIRPKNWH</sequence>
<dbReference type="OrthoDB" id="1683614at2"/>
<protein>
    <submittedName>
        <fullName evidence="1">Uncharacterized protein</fullName>
    </submittedName>
</protein>
<gene>
    <name evidence="1" type="ORF">LUCI_2146</name>
</gene>
<organism evidence="1 2">
    <name type="scientific">Lucifera butyrica</name>
    <dbReference type="NCBI Taxonomy" id="1351585"/>
    <lineage>
        <taxon>Bacteria</taxon>
        <taxon>Bacillati</taxon>
        <taxon>Bacillota</taxon>
        <taxon>Negativicutes</taxon>
        <taxon>Veillonellales</taxon>
        <taxon>Veillonellaceae</taxon>
        <taxon>Lucifera</taxon>
    </lineage>
</organism>